<accession>A0A1T1GSJ3</accession>
<sequence>MTQFTQAKLFRQSCLAAAVSMFAAPSVYALQDLSDEALSATTGEGVALTLENFKMVFQGPNDRSAASSYASGMVDPGKNDTGFIRIIPTGENYEQLGQRAYDKIYKAAYTTAYQTEWAQKYSNLYDSTFASSYSDYTKANSTRITSETKTKYEASIRSSYVNTYFNTPTMQAYYSQRYNDYLDGVTWPYSIESDGTTTSGVSGTRNNEEKSAENALKNTYEMIELLYGKNSTTSIPTNSTFYKNYVNGKITRSNAIDTKTTNDLALKTAQIINDLATADAKLKANAATTSAREAVTKSSEIKAKEIASTSSIGTLRSKADVFIYGLALSNSKDKNGKSSLATRYTDQGFNWGTAENPWLFHAGNQDVEQFAKDNKGNVGYLAIEAPLKKIAADDASNNIKLGLWMDVFSRSLNSSNVVDPITGAPTSGLDKDYRLRTQIVANGLSFNGSQVRIFQTLKSTNTNYNQTLGLASLIRINTNDRAESLSINDGDLDARGIRISTAARSELDDGTAATPAMDRSVAPIFHETEGLYLYSPNINLVLGNMYQPFIVGSEGRNIILEVTRIPNVPSIYSKIYTYYTDIAGNTTGTSGLNAADFKGSTCNVYSCGTDLKANASDATALYQGRDATHSSIAIGTVERLPGNLLNAKSTDTATGVVFKGVNGQSTNLGSVAIDGVLIQHLKIRTTGL</sequence>
<gene>
    <name evidence="2" type="ORF">B1202_13145</name>
</gene>
<feature type="signal peptide" evidence="1">
    <location>
        <begin position="1"/>
        <end position="29"/>
    </location>
</feature>
<feature type="chain" id="PRO_5013318227" evidence="1">
    <location>
        <begin position="30"/>
        <end position="688"/>
    </location>
</feature>
<evidence type="ECO:0000256" key="1">
    <source>
        <dbReference type="SAM" id="SignalP"/>
    </source>
</evidence>
<dbReference type="EMBL" id="MVKX01000009">
    <property type="protein sequence ID" value="OOV80475.1"/>
    <property type="molecule type" value="Genomic_DNA"/>
</dbReference>
<dbReference type="RefSeq" id="WP_078191067.1">
    <property type="nucleotide sequence ID" value="NZ_JAMCOZ010000001.1"/>
</dbReference>
<keyword evidence="1" id="KW-0732">Signal</keyword>
<reference evidence="2 3" key="1">
    <citation type="submission" date="2017-02" db="EMBL/GenBank/DDBJ databases">
        <title>Acinetobacter sp. ANC 4945, whole genome shotgun sequencing project.</title>
        <authorList>
            <person name="Radolfova-Krizova L."/>
            <person name="Al Atrouni A."/>
            <person name="Nemec A."/>
        </authorList>
    </citation>
    <scope>NUCLEOTIDE SEQUENCE [LARGE SCALE GENOMIC DNA]</scope>
    <source>
        <strain evidence="2 3">ANC 4945</strain>
    </source>
</reference>
<dbReference type="Proteomes" id="UP000191160">
    <property type="component" value="Unassembled WGS sequence"/>
</dbReference>
<comment type="caution">
    <text evidence="2">The sequence shown here is derived from an EMBL/GenBank/DDBJ whole genome shotgun (WGS) entry which is preliminary data.</text>
</comment>
<name>A0A1T1GSJ3_9GAMM</name>
<evidence type="ECO:0000313" key="2">
    <source>
        <dbReference type="EMBL" id="OOV80475.1"/>
    </source>
</evidence>
<evidence type="ECO:0000313" key="3">
    <source>
        <dbReference type="Proteomes" id="UP000191160"/>
    </source>
</evidence>
<proteinExistence type="predicted"/>
<protein>
    <submittedName>
        <fullName evidence="2">Uncharacterized protein</fullName>
    </submittedName>
</protein>
<organism evidence="2 3">
    <name type="scientific">Acinetobacter amyesii</name>
    <dbReference type="NCBI Taxonomy" id="2942470"/>
    <lineage>
        <taxon>Bacteria</taxon>
        <taxon>Pseudomonadati</taxon>
        <taxon>Pseudomonadota</taxon>
        <taxon>Gammaproteobacteria</taxon>
        <taxon>Moraxellales</taxon>
        <taxon>Moraxellaceae</taxon>
        <taxon>Acinetobacter</taxon>
    </lineage>
</organism>
<keyword evidence="3" id="KW-1185">Reference proteome</keyword>
<dbReference type="AlphaFoldDB" id="A0A1T1GSJ3"/>